<evidence type="ECO:0000313" key="3">
    <source>
        <dbReference type="Proteomes" id="UP000198287"/>
    </source>
</evidence>
<proteinExistence type="predicted"/>
<organism evidence="2 3">
    <name type="scientific">Folsomia candida</name>
    <name type="common">Springtail</name>
    <dbReference type="NCBI Taxonomy" id="158441"/>
    <lineage>
        <taxon>Eukaryota</taxon>
        <taxon>Metazoa</taxon>
        <taxon>Ecdysozoa</taxon>
        <taxon>Arthropoda</taxon>
        <taxon>Hexapoda</taxon>
        <taxon>Collembola</taxon>
        <taxon>Entomobryomorpha</taxon>
        <taxon>Isotomoidea</taxon>
        <taxon>Isotomidae</taxon>
        <taxon>Proisotominae</taxon>
        <taxon>Folsomia</taxon>
    </lineage>
</organism>
<evidence type="ECO:0000256" key="1">
    <source>
        <dbReference type="SAM" id="MobiDB-lite"/>
    </source>
</evidence>
<gene>
    <name evidence="2" type="ORF">Fcan01_24031</name>
</gene>
<sequence>MSSVEMLEIRKVAPKIESSCEILTKIWRIFPNLKHLAVSLIGSLDKNTSRVDWGNMKRFFRNLHQCPSNVSRLTFHVEITSSFSELMEAMDVSEGLDGVQAKSSVKVVNRAFKMSLYPDDHLCTKFENVFKTWQPNLSFHGFEFKVGAVIRMLEFIKENNLQVAFVDKIDPKLSHGTGQSRPVPTGRGTGLGTGQDFSSRRISGRDEVIPSRSIAVGTGRPELQYFSQNSLPLLAK</sequence>
<keyword evidence="3" id="KW-1185">Reference proteome</keyword>
<evidence type="ECO:0000313" key="2">
    <source>
        <dbReference type="EMBL" id="OXA41082.1"/>
    </source>
</evidence>
<dbReference type="EMBL" id="LNIX01000030">
    <property type="protein sequence ID" value="OXA41082.1"/>
    <property type="molecule type" value="Genomic_DNA"/>
</dbReference>
<feature type="region of interest" description="Disordered" evidence="1">
    <location>
        <begin position="174"/>
        <end position="202"/>
    </location>
</feature>
<dbReference type="GO" id="GO:0016740">
    <property type="term" value="F:transferase activity"/>
    <property type="evidence" value="ECO:0007669"/>
    <property type="project" value="UniProtKB-KW"/>
</dbReference>
<keyword evidence="2" id="KW-0449">Lipoprotein</keyword>
<dbReference type="AlphaFoldDB" id="A0A226D6A8"/>
<comment type="caution">
    <text evidence="2">The sequence shown here is derived from an EMBL/GenBank/DDBJ whole genome shotgun (WGS) entry which is preliminary data.</text>
</comment>
<keyword evidence="2" id="KW-0808">Transferase</keyword>
<accession>A0A226D6A8</accession>
<reference evidence="2 3" key="1">
    <citation type="submission" date="2015-12" db="EMBL/GenBank/DDBJ databases">
        <title>The genome of Folsomia candida.</title>
        <authorList>
            <person name="Faddeeva A."/>
            <person name="Derks M.F."/>
            <person name="Anvar Y."/>
            <person name="Smit S."/>
            <person name="Van Straalen N."/>
            <person name="Roelofs D."/>
        </authorList>
    </citation>
    <scope>NUCLEOTIDE SEQUENCE [LARGE SCALE GENOMIC DNA]</scope>
    <source>
        <strain evidence="2 3">VU population</strain>
        <tissue evidence="2">Whole body</tissue>
    </source>
</reference>
<dbReference type="Proteomes" id="UP000198287">
    <property type="component" value="Unassembled WGS sequence"/>
</dbReference>
<protein>
    <submittedName>
        <fullName evidence="2">Prolipoprotein diacylglyceryl transferase</fullName>
    </submittedName>
</protein>
<name>A0A226D6A8_FOLCA</name>